<dbReference type="CDD" id="cd05233">
    <property type="entry name" value="SDR_c"/>
    <property type="match status" value="1"/>
</dbReference>
<dbReference type="AlphaFoldDB" id="A0A8A4TNN5"/>
<reference evidence="3" key="1">
    <citation type="submission" date="2021-03" db="EMBL/GenBank/DDBJ databases">
        <title>Acanthopleuribacteraceae sp. M133.</title>
        <authorList>
            <person name="Wang G."/>
        </authorList>
    </citation>
    <scope>NUCLEOTIDE SEQUENCE</scope>
    <source>
        <strain evidence="3">M133</strain>
    </source>
</reference>
<sequence length="259" mass="26660">MKTDGFADLEPPISPFRDKVALVTGAASGIGAATARAFAARGAAVALCDLDCSGGSEMARSIEEAGGTAEFIEMDVANEASVARAFGILTDRFGGLDYAFNNAGICGSPTLFLETEAALFQRIFEINVGGVWRCMKHEAVLMETGGGAIVNAASVSGLKGFDRFSSYSASKHAVVGLTRSVAIELAGRGIRVNAVCPGVIDTPMVAGAGDEVLQRALAKVPMRRMGTPREVAAAVLHLCHPDSGFTTGQVLVMDGGGMA</sequence>
<dbReference type="NCBIfam" id="NF005559">
    <property type="entry name" value="PRK07231.1"/>
    <property type="match status" value="1"/>
</dbReference>
<dbReference type="RefSeq" id="WP_237381293.1">
    <property type="nucleotide sequence ID" value="NZ_CP071793.1"/>
</dbReference>
<dbReference type="EMBL" id="CP071793">
    <property type="protein sequence ID" value="QTD51160.1"/>
    <property type="molecule type" value="Genomic_DNA"/>
</dbReference>
<dbReference type="InterPro" id="IPR020904">
    <property type="entry name" value="Sc_DH/Rdtase_CS"/>
</dbReference>
<dbReference type="Proteomes" id="UP000663929">
    <property type="component" value="Chromosome"/>
</dbReference>
<dbReference type="Gene3D" id="3.40.50.720">
    <property type="entry name" value="NAD(P)-binding Rossmann-like Domain"/>
    <property type="match status" value="1"/>
</dbReference>
<dbReference type="GO" id="GO:0016491">
    <property type="term" value="F:oxidoreductase activity"/>
    <property type="evidence" value="ECO:0007669"/>
    <property type="project" value="UniProtKB-KW"/>
</dbReference>
<dbReference type="PROSITE" id="PS00061">
    <property type="entry name" value="ADH_SHORT"/>
    <property type="match status" value="1"/>
</dbReference>
<gene>
    <name evidence="3" type="ORF">J3U87_01715</name>
</gene>
<dbReference type="PRINTS" id="PR00080">
    <property type="entry name" value="SDRFAMILY"/>
</dbReference>
<organism evidence="3 4">
    <name type="scientific">Sulfidibacter corallicola</name>
    <dbReference type="NCBI Taxonomy" id="2818388"/>
    <lineage>
        <taxon>Bacteria</taxon>
        <taxon>Pseudomonadati</taxon>
        <taxon>Acidobacteriota</taxon>
        <taxon>Holophagae</taxon>
        <taxon>Acanthopleuribacterales</taxon>
        <taxon>Acanthopleuribacteraceae</taxon>
        <taxon>Sulfidibacter</taxon>
    </lineage>
</organism>
<dbReference type="PANTHER" id="PTHR24321">
    <property type="entry name" value="DEHYDROGENASES, SHORT CHAIN"/>
    <property type="match status" value="1"/>
</dbReference>
<accession>A0A8A4TNN5</accession>
<keyword evidence="4" id="KW-1185">Reference proteome</keyword>
<evidence type="ECO:0000256" key="1">
    <source>
        <dbReference type="ARBA" id="ARBA00006484"/>
    </source>
</evidence>
<evidence type="ECO:0000313" key="4">
    <source>
        <dbReference type="Proteomes" id="UP000663929"/>
    </source>
</evidence>
<protein>
    <submittedName>
        <fullName evidence="3">SDR family oxidoreductase</fullName>
    </submittedName>
</protein>
<dbReference type="InterPro" id="IPR036291">
    <property type="entry name" value="NAD(P)-bd_dom_sf"/>
</dbReference>
<proteinExistence type="inferred from homology"/>
<keyword evidence="2" id="KW-0560">Oxidoreductase</keyword>
<dbReference type="PRINTS" id="PR00081">
    <property type="entry name" value="GDHRDH"/>
</dbReference>
<evidence type="ECO:0000313" key="3">
    <source>
        <dbReference type="EMBL" id="QTD51160.1"/>
    </source>
</evidence>
<evidence type="ECO:0000256" key="2">
    <source>
        <dbReference type="ARBA" id="ARBA00023002"/>
    </source>
</evidence>
<dbReference type="SUPFAM" id="SSF51735">
    <property type="entry name" value="NAD(P)-binding Rossmann-fold domains"/>
    <property type="match status" value="1"/>
</dbReference>
<dbReference type="Pfam" id="PF13561">
    <property type="entry name" value="adh_short_C2"/>
    <property type="match status" value="1"/>
</dbReference>
<comment type="similarity">
    <text evidence="1">Belongs to the short-chain dehydrogenases/reductases (SDR) family.</text>
</comment>
<dbReference type="FunFam" id="3.40.50.720:FF:000084">
    <property type="entry name" value="Short-chain dehydrogenase reductase"/>
    <property type="match status" value="1"/>
</dbReference>
<name>A0A8A4TNN5_SULCO</name>
<dbReference type="KEGG" id="scor:J3U87_01715"/>
<dbReference type="PANTHER" id="PTHR24321:SF8">
    <property type="entry name" value="ESTRADIOL 17-BETA-DEHYDROGENASE 8-RELATED"/>
    <property type="match status" value="1"/>
</dbReference>
<dbReference type="InterPro" id="IPR002347">
    <property type="entry name" value="SDR_fam"/>
</dbReference>